<evidence type="ECO:0000313" key="5">
    <source>
        <dbReference type="Proteomes" id="UP000663829"/>
    </source>
</evidence>
<dbReference type="SUPFAM" id="SSF52540">
    <property type="entry name" value="P-loop containing nucleoside triphosphate hydrolases"/>
    <property type="match status" value="1"/>
</dbReference>
<keyword evidence="1" id="KW-0812">Transmembrane</keyword>
<dbReference type="EMBL" id="CAJNOQ010002519">
    <property type="protein sequence ID" value="CAF0962723.1"/>
    <property type="molecule type" value="Genomic_DNA"/>
</dbReference>
<protein>
    <recommendedName>
        <fullName evidence="2">ATPase AAA-type core domain-containing protein</fullName>
    </recommendedName>
</protein>
<dbReference type="Proteomes" id="UP000663829">
    <property type="component" value="Unassembled WGS sequence"/>
</dbReference>
<evidence type="ECO:0000256" key="1">
    <source>
        <dbReference type="SAM" id="Phobius"/>
    </source>
</evidence>
<name>A0A814DZU7_9BILA</name>
<keyword evidence="1" id="KW-1133">Transmembrane helix</keyword>
<dbReference type="EMBL" id="CAJOBC010002519">
    <property type="protein sequence ID" value="CAF3737115.1"/>
    <property type="molecule type" value="Genomic_DNA"/>
</dbReference>
<dbReference type="Gene3D" id="3.40.50.300">
    <property type="entry name" value="P-loop containing nucleotide triphosphate hydrolases"/>
    <property type="match status" value="1"/>
</dbReference>
<evidence type="ECO:0000313" key="3">
    <source>
        <dbReference type="EMBL" id="CAF0962723.1"/>
    </source>
</evidence>
<dbReference type="AlphaFoldDB" id="A0A814DZU7"/>
<dbReference type="Pfam" id="PF00004">
    <property type="entry name" value="AAA"/>
    <property type="match status" value="1"/>
</dbReference>
<gene>
    <name evidence="3" type="ORF">GPM918_LOCUS11839</name>
    <name evidence="4" type="ORF">SRO942_LOCUS11840</name>
</gene>
<feature type="transmembrane region" description="Helical" evidence="1">
    <location>
        <begin position="143"/>
        <end position="165"/>
    </location>
</feature>
<keyword evidence="1" id="KW-0472">Membrane</keyword>
<dbReference type="Proteomes" id="UP000681722">
    <property type="component" value="Unassembled WGS sequence"/>
</dbReference>
<sequence length="444" mass="51137">MDDKMDDSWGANNSRANVSEMDISPALTPNTAIFPDNNFELPEAALCKVLDLTSVNKPSRTLESHPKYEPTNSGQFQNYIASTPRADTDRSTVDYSLMSSPFCEHPQQIKHRKTVPEYEPETTKITEIAEKPMMTVRPKRTSLFRSFIFCIPFLFIFVFIGQHVMQQEKSIDQSLIWKNTTDYIRRVVVGQDVSLNKLITIIHRHSQHDNSFTHVLIQGPTGTGKSYLANTFTKFLPTTIISVNDLLLLTPSKKQNSNLKSDYLLSYLLSNLPSTSAHIVLIIDDLDLFTTSEQCLNLAKAIRLLTKHYDDNENEEETSLFIMFIMTKTAISADGREKVFVFKFFYSRHGQQAIDEKNEQCHYYLKQELSTLETIEFELLKREHIQKCIETQSYIQNLHLNDHQINSILNSLPYITKDNIFYSQTGCKQIPAYLLMQSNRTMKQ</sequence>
<feature type="domain" description="ATPase AAA-type core" evidence="2">
    <location>
        <begin position="215"/>
        <end position="323"/>
    </location>
</feature>
<evidence type="ECO:0000313" key="4">
    <source>
        <dbReference type="EMBL" id="CAF3737115.1"/>
    </source>
</evidence>
<proteinExistence type="predicted"/>
<dbReference type="GO" id="GO:0005524">
    <property type="term" value="F:ATP binding"/>
    <property type="evidence" value="ECO:0007669"/>
    <property type="project" value="InterPro"/>
</dbReference>
<dbReference type="InterPro" id="IPR027417">
    <property type="entry name" value="P-loop_NTPase"/>
</dbReference>
<accession>A0A814DZU7</accession>
<organism evidence="3 5">
    <name type="scientific">Didymodactylos carnosus</name>
    <dbReference type="NCBI Taxonomy" id="1234261"/>
    <lineage>
        <taxon>Eukaryota</taxon>
        <taxon>Metazoa</taxon>
        <taxon>Spiralia</taxon>
        <taxon>Gnathifera</taxon>
        <taxon>Rotifera</taxon>
        <taxon>Eurotatoria</taxon>
        <taxon>Bdelloidea</taxon>
        <taxon>Philodinida</taxon>
        <taxon>Philodinidae</taxon>
        <taxon>Didymodactylos</taxon>
    </lineage>
</organism>
<evidence type="ECO:0000259" key="2">
    <source>
        <dbReference type="Pfam" id="PF00004"/>
    </source>
</evidence>
<reference evidence="3" key="1">
    <citation type="submission" date="2021-02" db="EMBL/GenBank/DDBJ databases">
        <authorList>
            <person name="Nowell W R."/>
        </authorList>
    </citation>
    <scope>NUCLEOTIDE SEQUENCE</scope>
</reference>
<dbReference type="GO" id="GO:0016887">
    <property type="term" value="F:ATP hydrolysis activity"/>
    <property type="evidence" value="ECO:0007669"/>
    <property type="project" value="InterPro"/>
</dbReference>
<dbReference type="InterPro" id="IPR003959">
    <property type="entry name" value="ATPase_AAA_core"/>
</dbReference>
<comment type="caution">
    <text evidence="3">The sequence shown here is derived from an EMBL/GenBank/DDBJ whole genome shotgun (WGS) entry which is preliminary data.</text>
</comment>
<keyword evidence="5" id="KW-1185">Reference proteome</keyword>
<dbReference type="OrthoDB" id="47330at2759"/>